<feature type="compositionally biased region" description="Low complexity" evidence="1">
    <location>
        <begin position="8"/>
        <end position="21"/>
    </location>
</feature>
<evidence type="ECO:0000313" key="4">
    <source>
        <dbReference type="EMBL" id="QNS02977.1"/>
    </source>
</evidence>
<dbReference type="Gene3D" id="1.20.1260.10">
    <property type="match status" value="1"/>
</dbReference>
<feature type="compositionally biased region" description="Low complexity" evidence="1">
    <location>
        <begin position="151"/>
        <end position="164"/>
    </location>
</feature>
<reference evidence="4 5" key="1">
    <citation type="submission" date="2020-09" db="EMBL/GenBank/DDBJ databases">
        <title>A novel species.</title>
        <authorList>
            <person name="Gao J."/>
        </authorList>
    </citation>
    <scope>NUCLEOTIDE SEQUENCE [LARGE SCALE GENOMIC DNA]</scope>
    <source>
        <strain evidence="4 5">CRXT-Y-14</strain>
    </source>
</reference>
<feature type="signal peptide" evidence="2">
    <location>
        <begin position="1"/>
        <end position="41"/>
    </location>
</feature>
<dbReference type="EMBL" id="CP061281">
    <property type="protein sequence ID" value="QNS02977.1"/>
    <property type="molecule type" value="Genomic_DNA"/>
</dbReference>
<evidence type="ECO:0000259" key="3">
    <source>
        <dbReference type="Pfam" id="PF03713"/>
    </source>
</evidence>
<dbReference type="InterPro" id="IPR012347">
    <property type="entry name" value="Ferritin-like"/>
</dbReference>
<dbReference type="Pfam" id="PF03713">
    <property type="entry name" value="DUF305"/>
    <property type="match status" value="1"/>
</dbReference>
<feature type="region of interest" description="Disordered" evidence="1">
    <location>
        <begin position="1"/>
        <end position="21"/>
    </location>
</feature>
<feature type="region of interest" description="Disordered" evidence="1">
    <location>
        <begin position="129"/>
        <end position="164"/>
    </location>
</feature>
<keyword evidence="5" id="KW-1185">Reference proteome</keyword>
<evidence type="ECO:0000313" key="5">
    <source>
        <dbReference type="Proteomes" id="UP000516428"/>
    </source>
</evidence>
<gene>
    <name evidence="4" type="ORF">IAG42_04610</name>
</gene>
<dbReference type="KEGG" id="sxn:IAG42_04610"/>
<accession>A0A7H1B2M2</accession>
<dbReference type="InterPro" id="IPR006311">
    <property type="entry name" value="TAT_signal"/>
</dbReference>
<feature type="domain" description="DUF305" evidence="3">
    <location>
        <begin position="76"/>
        <end position="232"/>
    </location>
</feature>
<feature type="region of interest" description="Disordered" evidence="1">
    <location>
        <begin position="46"/>
        <end position="69"/>
    </location>
</feature>
<dbReference type="AlphaFoldDB" id="A0A7H1B2M2"/>
<evidence type="ECO:0000256" key="1">
    <source>
        <dbReference type="SAM" id="MobiDB-lite"/>
    </source>
</evidence>
<feature type="chain" id="PRO_5028801070" evidence="2">
    <location>
        <begin position="42"/>
        <end position="235"/>
    </location>
</feature>
<evidence type="ECO:0000256" key="2">
    <source>
        <dbReference type="SAM" id="SignalP"/>
    </source>
</evidence>
<dbReference type="PROSITE" id="PS51318">
    <property type="entry name" value="TAT"/>
    <property type="match status" value="1"/>
</dbReference>
<dbReference type="PANTHER" id="PTHR36933">
    <property type="entry name" value="SLL0788 PROTEIN"/>
    <property type="match status" value="1"/>
</dbReference>
<dbReference type="RefSeq" id="WP_188335732.1">
    <property type="nucleotide sequence ID" value="NZ_CP061281.1"/>
</dbReference>
<keyword evidence="2" id="KW-0732">Signal</keyword>
<dbReference type="Proteomes" id="UP000516428">
    <property type="component" value="Chromosome"/>
</dbReference>
<proteinExistence type="predicted"/>
<organism evidence="4 5">
    <name type="scientific">Streptomyces xanthii</name>
    <dbReference type="NCBI Taxonomy" id="2768069"/>
    <lineage>
        <taxon>Bacteria</taxon>
        <taxon>Bacillati</taxon>
        <taxon>Actinomycetota</taxon>
        <taxon>Actinomycetes</taxon>
        <taxon>Kitasatosporales</taxon>
        <taxon>Streptomycetaceae</taxon>
        <taxon>Streptomyces</taxon>
    </lineage>
</organism>
<dbReference type="PANTHER" id="PTHR36933:SF1">
    <property type="entry name" value="SLL0788 PROTEIN"/>
    <property type="match status" value="1"/>
</dbReference>
<dbReference type="InterPro" id="IPR005183">
    <property type="entry name" value="DUF305_CopM-like"/>
</dbReference>
<sequence length="235" mass="24663">MSVKNPFTPTTPLTRTTPVTPVRRRALATAAATAVLALALAACGSSEDSGSGHTSMPGMDHSASAAPGGGAFNDADVTFAQQMIPHHRQALEMARLADGRAADPEVKSLAAAVEKAQDPEISTMNGWLSAWGEPRPTAGSSQHEGGDMPGMDHSSGSGMAGMMSDQDMDDLEAARGKDFDKKFARLMTAHHEGAIAMAEDERKHGENADAKKLAADVIKGQSAEITRMKKILDRL</sequence>
<protein>
    <submittedName>
        <fullName evidence="4">DUF305 domain-containing protein</fullName>
    </submittedName>
</protein>
<name>A0A7H1B2M2_9ACTN</name>